<protein>
    <recommendedName>
        <fullName evidence="3">Flagellin</fullName>
    </recommendedName>
</protein>
<evidence type="ECO:0000313" key="1">
    <source>
        <dbReference type="EMBL" id="BAU89934.1"/>
    </source>
</evidence>
<dbReference type="RefSeq" id="WP_157914131.1">
    <property type="nucleotide sequence ID" value="NZ_AP014809.1"/>
</dbReference>
<proteinExistence type="predicted"/>
<evidence type="ECO:0008006" key="3">
    <source>
        <dbReference type="Google" id="ProtNLM"/>
    </source>
</evidence>
<gene>
    <name evidence="1" type="ORF">MPPM_1329</name>
</gene>
<dbReference type="OrthoDB" id="9808068at2"/>
<sequence>MSSISLTAATRSNLLALQNVADHQALTQNVLATGKRVTSALDNPVNFFTAAGLSDRRADLSGLLDGLSNGIQTLQAANRGIEAIQNLVRMGQSITARAAAAPDAVSVPAFLPSIGDYTAADVVGAQPAAAFASGSQNLAGLHGVMTETAIAGPLNTTPGQTVEVQQAGGTVITYEARSPVPTPPGNFFSDATELADRIRRDFNAIVTVSADPGTIATVAPRDGDRPITVGGSGISPTQPGPALTQSADTFSYEVNGGAIVTFTFRTPPDPANGFFNSPATLRDAINARAEPSAPSASLDGTGTRLQLIAADNDDTFQLRGSGTTLSNLGFTQPNGYTYQPSPSLDTKSITYTIGKGVEARSVTVPFGYEATEVTTLDQLNAHLSTADMIATLEPSPYGKVVVRGIAGREADTITVQAPIGETSPTGVRILTNENAPYSVGAVLSEPGASQRQSLARDYAGLLEQISSLARDSGFNGQNLLMGATMRLTFNESGTSSTDVAGAMMGAHGLGLLTSIDGNFLDSQSLQAAVSQLRSASDALRVKASELSSAYNTVGTRSGFTKSMSNILAVGAAALTDGDMNQAAASASALDVRRQMATSSLGLANQAQQAVLQLLRS</sequence>
<dbReference type="Proteomes" id="UP000218288">
    <property type="component" value="Chromosome"/>
</dbReference>
<name>A0A160PC40_9HYPH</name>
<dbReference type="AlphaFoldDB" id="A0A160PC40"/>
<reference evidence="1 2" key="1">
    <citation type="journal article" date="2016" name="Genome Announc.">
        <title>Complete Genome Sequence of Methylobacterium populi P-1M, Isolated from Pink-Pigmented Household Biofilm.</title>
        <authorList>
            <person name="Morohoshi T."/>
            <person name="Ikeda T."/>
        </authorList>
    </citation>
    <scope>NUCLEOTIDE SEQUENCE [LARGE SCALE GENOMIC DNA]</scope>
    <source>
        <strain evidence="1 2">P-1M</strain>
    </source>
</reference>
<dbReference type="SUPFAM" id="SSF64518">
    <property type="entry name" value="Phase 1 flagellin"/>
    <property type="match status" value="1"/>
</dbReference>
<dbReference type="EMBL" id="AP014809">
    <property type="protein sequence ID" value="BAU89934.1"/>
    <property type="molecule type" value="Genomic_DNA"/>
</dbReference>
<accession>A0A160PC40</accession>
<dbReference type="Gene3D" id="1.20.1330.10">
    <property type="entry name" value="f41 fragment of flagellin, N-terminal domain"/>
    <property type="match status" value="1"/>
</dbReference>
<evidence type="ECO:0000313" key="2">
    <source>
        <dbReference type="Proteomes" id="UP000218288"/>
    </source>
</evidence>
<organism evidence="1 2">
    <name type="scientific">Methylorubrum populi</name>
    <dbReference type="NCBI Taxonomy" id="223967"/>
    <lineage>
        <taxon>Bacteria</taxon>
        <taxon>Pseudomonadati</taxon>
        <taxon>Pseudomonadota</taxon>
        <taxon>Alphaproteobacteria</taxon>
        <taxon>Hyphomicrobiales</taxon>
        <taxon>Methylobacteriaceae</taxon>
        <taxon>Methylorubrum</taxon>
    </lineage>
</organism>